<organism evidence="1">
    <name type="scientific">uncultured Caudovirales phage</name>
    <dbReference type="NCBI Taxonomy" id="2100421"/>
    <lineage>
        <taxon>Viruses</taxon>
        <taxon>Duplodnaviria</taxon>
        <taxon>Heunggongvirae</taxon>
        <taxon>Uroviricota</taxon>
        <taxon>Caudoviricetes</taxon>
        <taxon>Peduoviridae</taxon>
        <taxon>Maltschvirus</taxon>
        <taxon>Maltschvirus maltsch</taxon>
    </lineage>
</organism>
<reference evidence="1" key="1">
    <citation type="submission" date="2020-04" db="EMBL/GenBank/DDBJ databases">
        <authorList>
            <person name="Chiriac C."/>
            <person name="Salcher M."/>
            <person name="Ghai R."/>
            <person name="Kavagutti S V."/>
        </authorList>
    </citation>
    <scope>NUCLEOTIDE SEQUENCE</scope>
</reference>
<dbReference type="Gene3D" id="2.160.10.10">
    <property type="entry name" value="Hexapeptide repeat proteins"/>
    <property type="match status" value="1"/>
</dbReference>
<gene>
    <name evidence="1" type="ORF">UFOVP54_155</name>
</gene>
<dbReference type="PANTHER" id="PTHR43300">
    <property type="entry name" value="ACETYLTRANSFERASE"/>
    <property type="match status" value="1"/>
</dbReference>
<evidence type="ECO:0000313" key="1">
    <source>
        <dbReference type="EMBL" id="CAB4125501.1"/>
    </source>
</evidence>
<dbReference type="GO" id="GO:0016740">
    <property type="term" value="F:transferase activity"/>
    <property type="evidence" value="ECO:0007669"/>
    <property type="project" value="UniProtKB-KW"/>
</dbReference>
<keyword evidence="1" id="KW-0808">Transferase</keyword>
<dbReference type="SUPFAM" id="SSF51161">
    <property type="entry name" value="Trimeric LpxA-like enzymes"/>
    <property type="match status" value="1"/>
</dbReference>
<protein>
    <submittedName>
        <fullName evidence="1">WbbJ Acetyltransferase (Isoleucine patch superfamily)</fullName>
    </submittedName>
</protein>
<dbReference type="EMBL" id="LR796188">
    <property type="protein sequence ID" value="CAB4125501.1"/>
    <property type="molecule type" value="Genomic_DNA"/>
</dbReference>
<name>A0A6J5KU81_9CAUD</name>
<accession>A0A6J5KU81</accession>
<sequence length="172" mass="18437">MSKDVFIHMDVEFKVQPILGDHIAIDKGVYSTVNATIGDYVHIGPYVTIIGGKKSSFTAKGFNNIMAGARIICGSDRFDGSGLFGAMIPDELKGTQIIEPVIMEEFSNIGTNAIVLPGSILRKGVLLSAGSLLKGDTEEWGVYKGNPAVLVKKIDPTTILNNANKLKNNNTL</sequence>
<dbReference type="InterPro" id="IPR011004">
    <property type="entry name" value="Trimer_LpxA-like_sf"/>
</dbReference>
<proteinExistence type="predicted"/>
<dbReference type="InterPro" id="IPR050179">
    <property type="entry name" value="Trans_hexapeptide_repeat"/>
</dbReference>